<dbReference type="Proteomes" id="UP000177925">
    <property type="component" value="Unassembled WGS sequence"/>
</dbReference>
<evidence type="ECO:0000256" key="2">
    <source>
        <dbReference type="ARBA" id="ARBA00022729"/>
    </source>
</evidence>
<dbReference type="STRING" id="1817758.A2150_06260"/>
<dbReference type="GO" id="GO:0009279">
    <property type="term" value="C:cell outer membrane"/>
    <property type="evidence" value="ECO:0007669"/>
    <property type="project" value="UniProtKB-SubCell"/>
</dbReference>
<reference evidence="8 9" key="1">
    <citation type="journal article" date="2016" name="Nat. Commun.">
        <title>Thousands of microbial genomes shed light on interconnected biogeochemical processes in an aquifer system.</title>
        <authorList>
            <person name="Anantharaman K."/>
            <person name="Brown C.T."/>
            <person name="Hug L.A."/>
            <person name="Sharon I."/>
            <person name="Castelle C.J."/>
            <person name="Probst A.J."/>
            <person name="Thomas B.C."/>
            <person name="Singh A."/>
            <person name="Wilkins M.J."/>
            <person name="Karaoz U."/>
            <person name="Brodie E.L."/>
            <person name="Williams K.H."/>
            <person name="Hubbard S.S."/>
            <person name="Banfield J.F."/>
        </authorList>
    </citation>
    <scope>NUCLEOTIDE SEQUENCE [LARGE SCALE GENOMIC DNA]</scope>
</reference>
<organism evidence="8 9">
    <name type="scientific">Candidatus Muproteobacteria bacterium RBG_16_64_11</name>
    <dbReference type="NCBI Taxonomy" id="1817758"/>
    <lineage>
        <taxon>Bacteria</taxon>
        <taxon>Pseudomonadati</taxon>
        <taxon>Pseudomonadota</taxon>
        <taxon>Candidatus Muproteobacteria</taxon>
    </lineage>
</organism>
<keyword evidence="3" id="KW-0472">Membrane</keyword>
<keyword evidence="5" id="KW-0449">Lipoprotein</keyword>
<dbReference type="PROSITE" id="PS51257">
    <property type="entry name" value="PROKAR_LIPOPROTEIN"/>
    <property type="match status" value="1"/>
</dbReference>
<dbReference type="AlphaFoldDB" id="A0A1F6TIZ4"/>
<protein>
    <recommendedName>
        <fullName evidence="7">Glycine zipper 2TM domain-containing protein</fullName>
    </recommendedName>
</protein>
<feature type="signal peptide" evidence="6">
    <location>
        <begin position="1"/>
        <end position="25"/>
    </location>
</feature>
<sequence>MRVFIILTLASLLALSGCISSRSGATYARDQARHMQDVQMGVVETVREITIEGTQSGIGGVAGGAVGGIGGSEIGHGKGSSAGAVVGAVLGGVAGGALEEVATRKKGYEITVRLDSGRTIAIAQEADEEFKTGERVRIVTGDGVSRVSH</sequence>
<evidence type="ECO:0000256" key="1">
    <source>
        <dbReference type="ARBA" id="ARBA00004459"/>
    </source>
</evidence>
<dbReference type="InterPro" id="IPR051407">
    <property type="entry name" value="Bact_OM_lipoprot/Surf_antigen"/>
</dbReference>
<dbReference type="PANTHER" id="PTHR35603:SF1">
    <property type="entry name" value="OUTER MEMBRANE LIPOPROTEIN SLYB"/>
    <property type="match status" value="1"/>
</dbReference>
<feature type="domain" description="Glycine zipper 2TM" evidence="7">
    <location>
        <begin position="58"/>
        <end position="98"/>
    </location>
</feature>
<keyword evidence="2 6" id="KW-0732">Signal</keyword>
<feature type="chain" id="PRO_5009526707" description="Glycine zipper 2TM domain-containing protein" evidence="6">
    <location>
        <begin position="26"/>
        <end position="149"/>
    </location>
</feature>
<proteinExistence type="predicted"/>
<evidence type="ECO:0000256" key="5">
    <source>
        <dbReference type="ARBA" id="ARBA00023288"/>
    </source>
</evidence>
<comment type="caution">
    <text evidence="8">The sequence shown here is derived from an EMBL/GenBank/DDBJ whole genome shotgun (WGS) entry which is preliminary data.</text>
</comment>
<evidence type="ECO:0000313" key="9">
    <source>
        <dbReference type="Proteomes" id="UP000177925"/>
    </source>
</evidence>
<accession>A0A1F6TIZ4</accession>
<evidence type="ECO:0000256" key="4">
    <source>
        <dbReference type="ARBA" id="ARBA00023139"/>
    </source>
</evidence>
<gene>
    <name evidence="8" type="ORF">A2150_06260</name>
</gene>
<evidence type="ECO:0000256" key="3">
    <source>
        <dbReference type="ARBA" id="ARBA00023136"/>
    </source>
</evidence>
<evidence type="ECO:0000313" key="8">
    <source>
        <dbReference type="EMBL" id="OGI45035.1"/>
    </source>
</evidence>
<dbReference type="PANTHER" id="PTHR35603">
    <property type="match status" value="1"/>
</dbReference>
<dbReference type="Pfam" id="PF05433">
    <property type="entry name" value="Rick_17kDa_Anti"/>
    <property type="match status" value="1"/>
</dbReference>
<evidence type="ECO:0000259" key="7">
    <source>
        <dbReference type="Pfam" id="PF05433"/>
    </source>
</evidence>
<keyword evidence="4" id="KW-0564">Palmitate</keyword>
<evidence type="ECO:0000256" key="6">
    <source>
        <dbReference type="SAM" id="SignalP"/>
    </source>
</evidence>
<name>A0A1F6TIZ4_9PROT</name>
<dbReference type="InterPro" id="IPR008816">
    <property type="entry name" value="Gly_zipper_2TM_dom"/>
</dbReference>
<comment type="subcellular location">
    <subcellularLocation>
        <location evidence="1">Cell outer membrane</location>
        <topology evidence="1">Lipid-anchor</topology>
    </subcellularLocation>
</comment>
<dbReference type="EMBL" id="MFSS01000001">
    <property type="protein sequence ID" value="OGI45035.1"/>
    <property type="molecule type" value="Genomic_DNA"/>
</dbReference>